<evidence type="ECO:0000256" key="4">
    <source>
        <dbReference type="ARBA" id="ARBA00023098"/>
    </source>
</evidence>
<evidence type="ECO:0000256" key="1">
    <source>
        <dbReference type="ARBA" id="ARBA00005189"/>
    </source>
</evidence>
<dbReference type="OrthoDB" id="9806880at2"/>
<evidence type="ECO:0000256" key="6">
    <source>
        <dbReference type="SAM" id="MobiDB-lite"/>
    </source>
</evidence>
<keyword evidence="4" id="KW-0443">Lipid metabolism</keyword>
<dbReference type="GO" id="GO:0006654">
    <property type="term" value="P:phosphatidic acid biosynthetic process"/>
    <property type="evidence" value="ECO:0007669"/>
    <property type="project" value="TreeGrafter"/>
</dbReference>
<dbReference type="SUPFAM" id="SSF69593">
    <property type="entry name" value="Glycerol-3-phosphate (1)-acyltransferase"/>
    <property type="match status" value="1"/>
</dbReference>
<feature type="region of interest" description="Disordered" evidence="6">
    <location>
        <begin position="295"/>
        <end position="319"/>
    </location>
</feature>
<proteinExistence type="predicted"/>
<dbReference type="PANTHER" id="PTHR10434">
    <property type="entry name" value="1-ACYL-SN-GLYCEROL-3-PHOSPHATE ACYLTRANSFERASE"/>
    <property type="match status" value="1"/>
</dbReference>
<keyword evidence="7" id="KW-0472">Membrane</keyword>
<keyword evidence="7" id="KW-1133">Transmembrane helix</keyword>
<dbReference type="Pfam" id="PF01553">
    <property type="entry name" value="Acyltransferase"/>
    <property type="match status" value="1"/>
</dbReference>
<dbReference type="GO" id="GO:0003841">
    <property type="term" value="F:1-acylglycerol-3-phosphate O-acyltransferase activity"/>
    <property type="evidence" value="ECO:0007669"/>
    <property type="project" value="TreeGrafter"/>
</dbReference>
<evidence type="ECO:0000313" key="9">
    <source>
        <dbReference type="EMBL" id="PPQ26835.1"/>
    </source>
</evidence>
<evidence type="ECO:0000256" key="3">
    <source>
        <dbReference type="ARBA" id="ARBA00022679"/>
    </source>
</evidence>
<keyword evidence="10" id="KW-1185">Reference proteome</keyword>
<name>A0A2S6MWU3_RHOGL</name>
<feature type="domain" description="Phospholipid/glycerol acyltransferase" evidence="8">
    <location>
        <begin position="102"/>
        <end position="220"/>
    </location>
</feature>
<protein>
    <recommendedName>
        <fullName evidence="8">Phospholipid/glycerol acyltransferase domain-containing protein</fullName>
    </recommendedName>
</protein>
<accession>A0A2S6MWU3</accession>
<comment type="pathway">
    <text evidence="1">Lipid metabolism.</text>
</comment>
<dbReference type="AlphaFoldDB" id="A0A2S6MWU3"/>
<sequence>MPRSARRQSLLPHPDHNPGFLLELPKGREGWLVARRVRVARRALGVVAWTLPAVMIQAACLILPGRAKIEFAKFYWAIFTRLIGIKVRVIGSRADNVAKRPVIFVSNHSSWVDVPVLGGVLDGCFVAKGDVASWPVIGLIARLGRTVFVSRSRTTTGKERDAMRAKLAAGDRLILFPEGTSSDGSRVLPFRSSFFALAKPDGEDDSGEVPLVQPISVVYDRLGGLPAGRAARPFFAWYGDMDIVSHFARLTQHIGLRVTVLLHAPLDPARFADRKALSQAVWQIVADGASTLRQNRPARPLHLPEGAAPDTTAGEPALA</sequence>
<comment type="caution">
    <text evidence="9">The sequence shown here is derived from an EMBL/GenBank/DDBJ whole genome shotgun (WGS) entry which is preliminary data.</text>
</comment>
<keyword evidence="3" id="KW-0808">Transferase</keyword>
<keyword evidence="7" id="KW-0812">Transmembrane</keyword>
<dbReference type="SMART" id="SM00563">
    <property type="entry name" value="PlsC"/>
    <property type="match status" value="1"/>
</dbReference>
<feature type="transmembrane region" description="Helical" evidence="7">
    <location>
        <begin position="43"/>
        <end position="64"/>
    </location>
</feature>
<gene>
    <name evidence="9" type="ORF">CCS01_29330</name>
</gene>
<keyword evidence="5" id="KW-0012">Acyltransferase</keyword>
<organism evidence="9 10">
    <name type="scientific">Rhodopila globiformis</name>
    <name type="common">Rhodopseudomonas globiformis</name>
    <dbReference type="NCBI Taxonomy" id="1071"/>
    <lineage>
        <taxon>Bacteria</taxon>
        <taxon>Pseudomonadati</taxon>
        <taxon>Pseudomonadota</taxon>
        <taxon>Alphaproteobacteria</taxon>
        <taxon>Acetobacterales</taxon>
        <taxon>Acetobacteraceae</taxon>
        <taxon>Rhodopila</taxon>
    </lineage>
</organism>
<keyword evidence="2" id="KW-0444">Lipid biosynthesis</keyword>
<dbReference type="EMBL" id="NHRY01000266">
    <property type="protein sequence ID" value="PPQ26835.1"/>
    <property type="molecule type" value="Genomic_DNA"/>
</dbReference>
<evidence type="ECO:0000256" key="5">
    <source>
        <dbReference type="ARBA" id="ARBA00023315"/>
    </source>
</evidence>
<evidence type="ECO:0000259" key="8">
    <source>
        <dbReference type="SMART" id="SM00563"/>
    </source>
</evidence>
<dbReference type="PANTHER" id="PTHR10434:SF64">
    <property type="entry name" value="1-ACYL-SN-GLYCEROL-3-PHOSPHATE ACYLTRANSFERASE-RELATED"/>
    <property type="match status" value="1"/>
</dbReference>
<evidence type="ECO:0000256" key="2">
    <source>
        <dbReference type="ARBA" id="ARBA00022516"/>
    </source>
</evidence>
<reference evidence="9 10" key="1">
    <citation type="journal article" date="2018" name="Arch. Microbiol.">
        <title>New insights into the metabolic potential of the phototrophic purple bacterium Rhodopila globiformis DSM 161(T) from its draft genome sequence and evidence for a vanadium-dependent nitrogenase.</title>
        <authorList>
            <person name="Imhoff J.F."/>
            <person name="Rahn T."/>
            <person name="Kunzel S."/>
            <person name="Neulinger S.C."/>
        </authorList>
    </citation>
    <scope>NUCLEOTIDE SEQUENCE [LARGE SCALE GENOMIC DNA]</scope>
    <source>
        <strain evidence="9 10">DSM 161</strain>
    </source>
</reference>
<dbReference type="RefSeq" id="WP_104522401.1">
    <property type="nucleotide sequence ID" value="NZ_NHRY01000266.1"/>
</dbReference>
<evidence type="ECO:0000256" key="7">
    <source>
        <dbReference type="SAM" id="Phobius"/>
    </source>
</evidence>
<dbReference type="InterPro" id="IPR002123">
    <property type="entry name" value="Plipid/glycerol_acylTrfase"/>
</dbReference>
<dbReference type="CDD" id="cd07989">
    <property type="entry name" value="LPLAT_AGPAT-like"/>
    <property type="match status" value="1"/>
</dbReference>
<dbReference type="Proteomes" id="UP000239724">
    <property type="component" value="Unassembled WGS sequence"/>
</dbReference>
<evidence type="ECO:0000313" key="10">
    <source>
        <dbReference type="Proteomes" id="UP000239724"/>
    </source>
</evidence>